<evidence type="ECO:0000256" key="9">
    <source>
        <dbReference type="ARBA" id="ARBA00023132"/>
    </source>
</evidence>
<accession>A0A9P4NK62</accession>
<dbReference type="SMART" id="SM00320">
    <property type="entry name" value="WD40"/>
    <property type="match status" value="4"/>
</dbReference>
<dbReference type="PROSITE" id="PS50294">
    <property type="entry name" value="WD_REPEATS_REGION"/>
    <property type="match status" value="2"/>
</dbReference>
<dbReference type="GO" id="GO:0034198">
    <property type="term" value="P:cellular response to amino acid starvation"/>
    <property type="evidence" value="ECO:0007669"/>
    <property type="project" value="TreeGrafter"/>
</dbReference>
<evidence type="ECO:0000256" key="3">
    <source>
        <dbReference type="ARBA" id="ARBA00022448"/>
    </source>
</evidence>
<keyword evidence="4 11" id="KW-0853">WD repeat</keyword>
<dbReference type="Pfam" id="PF00400">
    <property type="entry name" value="WD40"/>
    <property type="match status" value="2"/>
</dbReference>
<dbReference type="GO" id="GO:0051028">
    <property type="term" value="P:mRNA transport"/>
    <property type="evidence" value="ECO:0007669"/>
    <property type="project" value="UniProtKB-KW"/>
</dbReference>
<comment type="subcellular location">
    <subcellularLocation>
        <location evidence="1">Nucleus</location>
        <location evidence="1">Nuclear pore complex</location>
    </subcellularLocation>
</comment>
<dbReference type="GO" id="GO:0031080">
    <property type="term" value="C:nuclear pore outer ring"/>
    <property type="evidence" value="ECO:0007669"/>
    <property type="project" value="TreeGrafter"/>
</dbReference>
<evidence type="ECO:0000256" key="11">
    <source>
        <dbReference type="PROSITE-ProRule" id="PRU00221"/>
    </source>
</evidence>
<feature type="repeat" description="WD" evidence="11">
    <location>
        <begin position="333"/>
        <end position="365"/>
    </location>
</feature>
<dbReference type="GO" id="GO:0015031">
    <property type="term" value="P:protein transport"/>
    <property type="evidence" value="ECO:0007669"/>
    <property type="project" value="UniProtKB-KW"/>
</dbReference>
<proteinExistence type="inferred from homology"/>
<dbReference type="OrthoDB" id="5566198at2759"/>
<organism evidence="12 13">
    <name type="scientific">Tothia fuscella</name>
    <dbReference type="NCBI Taxonomy" id="1048955"/>
    <lineage>
        <taxon>Eukaryota</taxon>
        <taxon>Fungi</taxon>
        <taxon>Dikarya</taxon>
        <taxon>Ascomycota</taxon>
        <taxon>Pezizomycotina</taxon>
        <taxon>Dothideomycetes</taxon>
        <taxon>Pleosporomycetidae</taxon>
        <taxon>Venturiales</taxon>
        <taxon>Cylindrosympodiaceae</taxon>
        <taxon>Tothia</taxon>
    </lineage>
</organism>
<keyword evidence="8" id="KW-0811">Translocation</keyword>
<evidence type="ECO:0000256" key="4">
    <source>
        <dbReference type="ARBA" id="ARBA00022574"/>
    </source>
</evidence>
<comment type="caution">
    <text evidence="12">The sequence shown here is derived from an EMBL/GenBank/DDBJ whole genome shotgun (WGS) entry which is preliminary data.</text>
</comment>
<evidence type="ECO:0000313" key="13">
    <source>
        <dbReference type="Proteomes" id="UP000800235"/>
    </source>
</evidence>
<dbReference type="PROSITE" id="PS50082">
    <property type="entry name" value="WD_REPEATS_2"/>
    <property type="match status" value="2"/>
</dbReference>
<dbReference type="InterPro" id="IPR001680">
    <property type="entry name" value="WD40_rpt"/>
</dbReference>
<dbReference type="InterPro" id="IPR015943">
    <property type="entry name" value="WD40/YVTN_repeat-like_dom_sf"/>
</dbReference>
<keyword evidence="13" id="KW-1185">Reference proteome</keyword>
<dbReference type="SUPFAM" id="SSF50978">
    <property type="entry name" value="WD40 repeat-like"/>
    <property type="match status" value="1"/>
</dbReference>
<dbReference type="EMBL" id="MU007077">
    <property type="protein sequence ID" value="KAF2423817.1"/>
    <property type="molecule type" value="Genomic_DNA"/>
</dbReference>
<keyword evidence="6" id="KW-0509">mRNA transport</keyword>
<gene>
    <name evidence="12" type="ORF">EJ08DRAFT_595524</name>
</gene>
<dbReference type="GO" id="GO:1904263">
    <property type="term" value="P:positive regulation of TORC1 signaling"/>
    <property type="evidence" value="ECO:0007669"/>
    <property type="project" value="TreeGrafter"/>
</dbReference>
<evidence type="ECO:0000256" key="7">
    <source>
        <dbReference type="ARBA" id="ARBA00022927"/>
    </source>
</evidence>
<keyword evidence="3" id="KW-0813">Transport</keyword>
<dbReference type="AlphaFoldDB" id="A0A9P4NK62"/>
<dbReference type="PANTHER" id="PTHR11024">
    <property type="entry name" value="NUCLEAR PORE COMPLEX PROTEIN SEC13 / SEH1 FAMILY MEMBER"/>
    <property type="match status" value="1"/>
</dbReference>
<keyword evidence="10" id="KW-0539">Nucleus</keyword>
<dbReference type="Proteomes" id="UP000800235">
    <property type="component" value="Unassembled WGS sequence"/>
</dbReference>
<evidence type="ECO:0000256" key="8">
    <source>
        <dbReference type="ARBA" id="ARBA00023010"/>
    </source>
</evidence>
<name>A0A9P4NK62_9PEZI</name>
<keyword evidence="7" id="KW-0653">Protein transport</keyword>
<evidence type="ECO:0000313" key="12">
    <source>
        <dbReference type="EMBL" id="KAF2423817.1"/>
    </source>
</evidence>
<evidence type="ECO:0000256" key="2">
    <source>
        <dbReference type="ARBA" id="ARBA00010102"/>
    </source>
</evidence>
<dbReference type="InterPro" id="IPR037363">
    <property type="entry name" value="Sec13/Seh1_fam"/>
</dbReference>
<evidence type="ECO:0000256" key="5">
    <source>
        <dbReference type="ARBA" id="ARBA00022737"/>
    </source>
</evidence>
<reference evidence="12" key="1">
    <citation type="journal article" date="2020" name="Stud. Mycol.">
        <title>101 Dothideomycetes genomes: a test case for predicting lifestyles and emergence of pathogens.</title>
        <authorList>
            <person name="Haridas S."/>
            <person name="Albert R."/>
            <person name="Binder M."/>
            <person name="Bloem J."/>
            <person name="Labutti K."/>
            <person name="Salamov A."/>
            <person name="Andreopoulos B."/>
            <person name="Baker S."/>
            <person name="Barry K."/>
            <person name="Bills G."/>
            <person name="Bluhm B."/>
            <person name="Cannon C."/>
            <person name="Castanera R."/>
            <person name="Culley D."/>
            <person name="Daum C."/>
            <person name="Ezra D."/>
            <person name="Gonzalez J."/>
            <person name="Henrissat B."/>
            <person name="Kuo A."/>
            <person name="Liang C."/>
            <person name="Lipzen A."/>
            <person name="Lutzoni F."/>
            <person name="Magnuson J."/>
            <person name="Mondo S."/>
            <person name="Nolan M."/>
            <person name="Ohm R."/>
            <person name="Pangilinan J."/>
            <person name="Park H.-J."/>
            <person name="Ramirez L."/>
            <person name="Alfaro M."/>
            <person name="Sun H."/>
            <person name="Tritt A."/>
            <person name="Yoshinaga Y."/>
            <person name="Zwiers L.-H."/>
            <person name="Turgeon B."/>
            <person name="Goodwin S."/>
            <person name="Spatafora J."/>
            <person name="Crous P."/>
            <person name="Grigoriev I."/>
        </authorList>
    </citation>
    <scope>NUCLEOTIDE SEQUENCE</scope>
    <source>
        <strain evidence="12">CBS 130266</strain>
    </source>
</reference>
<dbReference type="GO" id="GO:0035859">
    <property type="term" value="C:Seh1-associated complex"/>
    <property type="evidence" value="ECO:0007669"/>
    <property type="project" value="TreeGrafter"/>
</dbReference>
<evidence type="ECO:0000256" key="6">
    <source>
        <dbReference type="ARBA" id="ARBA00022816"/>
    </source>
</evidence>
<keyword evidence="5" id="KW-0677">Repeat</keyword>
<dbReference type="Gene3D" id="2.130.10.10">
    <property type="entry name" value="YVTN repeat-like/Quinoprotein amine dehydrogenase"/>
    <property type="match status" value="1"/>
</dbReference>
<protein>
    <submittedName>
        <fullName evidence="12">WD40 repeat-like protein</fullName>
    </submittedName>
</protein>
<evidence type="ECO:0000256" key="1">
    <source>
        <dbReference type="ARBA" id="ARBA00004567"/>
    </source>
</evidence>
<evidence type="ECO:0000256" key="10">
    <source>
        <dbReference type="ARBA" id="ARBA00023242"/>
    </source>
</evidence>
<sequence length="384" mass="43401">MSFGTVDNSHNDIVLAVDFDYYGDRMVTASSDHKLRVWDRKGDDWALLDTWKAHEAEIVDVKWNGPFWGSTLASVGEDGRVKLFQEDPLEIPKSGRRFKVIWWQRSETNIPFMSLDFKNLPTENLLALTTRDGYIQVLEPTNSNSLSDWSPVDAKFNRYLIKSPDRSEETGFCVTFHKEEMPSFAASVESYEHKPISLAVATMKKVKVFRTDSQRRFYLAAELEGARQVIRDIAWANGSIRGKDVIATASKDGYIRIYEVQLEKAINNPDSQFATQEDEWKDLEVVPDSSAVSRTQQSQITAGLHKIKEDYAPQRSDPVVDRPREIVTLAAELTSYSGAVWRLAFSPNGDVLASTGDNGAVRSWKKSLSGQWLEYAQVDVEGDT</sequence>
<dbReference type="InterPro" id="IPR036322">
    <property type="entry name" value="WD40_repeat_dom_sf"/>
</dbReference>
<dbReference type="GO" id="GO:0005198">
    <property type="term" value="F:structural molecule activity"/>
    <property type="evidence" value="ECO:0007669"/>
    <property type="project" value="InterPro"/>
</dbReference>
<feature type="repeat" description="WD" evidence="11">
    <location>
        <begin position="7"/>
        <end position="39"/>
    </location>
</feature>
<keyword evidence="9" id="KW-0906">Nuclear pore complex</keyword>
<comment type="similarity">
    <text evidence="2">Belongs to the WD repeat SEC13 family.</text>
</comment>
<dbReference type="PANTHER" id="PTHR11024:SF3">
    <property type="entry name" value="NUCLEOPORIN SEH1"/>
    <property type="match status" value="1"/>
</dbReference>